<dbReference type="AlphaFoldDB" id="A0A3N4JMY7"/>
<accession>A0A3N4JMY7</accession>
<name>A0A3N4JMY7_9PEZI</name>
<reference evidence="1 2" key="1">
    <citation type="journal article" date="2018" name="Nat. Ecol. Evol.">
        <title>Pezizomycetes genomes reveal the molecular basis of ectomycorrhizal truffle lifestyle.</title>
        <authorList>
            <person name="Murat C."/>
            <person name="Payen T."/>
            <person name="Noel B."/>
            <person name="Kuo A."/>
            <person name="Morin E."/>
            <person name="Chen J."/>
            <person name="Kohler A."/>
            <person name="Krizsan K."/>
            <person name="Balestrini R."/>
            <person name="Da Silva C."/>
            <person name="Montanini B."/>
            <person name="Hainaut M."/>
            <person name="Levati E."/>
            <person name="Barry K.W."/>
            <person name="Belfiori B."/>
            <person name="Cichocki N."/>
            <person name="Clum A."/>
            <person name="Dockter R.B."/>
            <person name="Fauchery L."/>
            <person name="Guy J."/>
            <person name="Iotti M."/>
            <person name="Le Tacon F."/>
            <person name="Lindquist E.A."/>
            <person name="Lipzen A."/>
            <person name="Malagnac F."/>
            <person name="Mello A."/>
            <person name="Molinier V."/>
            <person name="Miyauchi S."/>
            <person name="Poulain J."/>
            <person name="Riccioni C."/>
            <person name="Rubini A."/>
            <person name="Sitrit Y."/>
            <person name="Splivallo R."/>
            <person name="Traeger S."/>
            <person name="Wang M."/>
            <person name="Zifcakova L."/>
            <person name="Wipf D."/>
            <person name="Zambonelli A."/>
            <person name="Paolocci F."/>
            <person name="Nowrousian M."/>
            <person name="Ottonello S."/>
            <person name="Baldrian P."/>
            <person name="Spatafora J.W."/>
            <person name="Henrissat B."/>
            <person name="Nagy L.G."/>
            <person name="Aury J.M."/>
            <person name="Wincker P."/>
            <person name="Grigoriev I.V."/>
            <person name="Bonfante P."/>
            <person name="Martin F.M."/>
        </authorList>
    </citation>
    <scope>NUCLEOTIDE SEQUENCE [LARGE SCALE GENOMIC DNA]</scope>
    <source>
        <strain evidence="1 2">120613-1</strain>
    </source>
</reference>
<protein>
    <submittedName>
        <fullName evidence="1">Uncharacterized protein</fullName>
    </submittedName>
</protein>
<dbReference type="EMBL" id="ML120401">
    <property type="protein sequence ID" value="RPA97790.1"/>
    <property type="molecule type" value="Genomic_DNA"/>
</dbReference>
<gene>
    <name evidence="1" type="ORF">L873DRAFT_1809250</name>
</gene>
<sequence>MPTYTFTPPHPPLSSRGEFPCLNTSPHPCPIKFYVETPLLIQNTRTRSTLPATISQPTTILLLGQCYACQQRICLLCLHPAHSAAEMCTLGRVCPVALEKFSEA</sequence>
<proteinExistence type="predicted"/>
<dbReference type="Proteomes" id="UP000276215">
    <property type="component" value="Unassembled WGS sequence"/>
</dbReference>
<evidence type="ECO:0000313" key="2">
    <source>
        <dbReference type="Proteomes" id="UP000276215"/>
    </source>
</evidence>
<organism evidence="1 2">
    <name type="scientific">Choiromyces venosus 120613-1</name>
    <dbReference type="NCBI Taxonomy" id="1336337"/>
    <lineage>
        <taxon>Eukaryota</taxon>
        <taxon>Fungi</taxon>
        <taxon>Dikarya</taxon>
        <taxon>Ascomycota</taxon>
        <taxon>Pezizomycotina</taxon>
        <taxon>Pezizomycetes</taxon>
        <taxon>Pezizales</taxon>
        <taxon>Tuberaceae</taxon>
        <taxon>Choiromyces</taxon>
    </lineage>
</organism>
<evidence type="ECO:0000313" key="1">
    <source>
        <dbReference type="EMBL" id="RPA97790.1"/>
    </source>
</evidence>
<keyword evidence="2" id="KW-1185">Reference proteome</keyword>